<evidence type="ECO:0000256" key="7">
    <source>
        <dbReference type="ARBA" id="ARBA00022989"/>
    </source>
</evidence>
<organism evidence="13 14">
    <name type="scientific">Tenebrio molitor</name>
    <name type="common">Yellow mealworm beetle</name>
    <dbReference type="NCBI Taxonomy" id="7067"/>
    <lineage>
        <taxon>Eukaryota</taxon>
        <taxon>Metazoa</taxon>
        <taxon>Ecdysozoa</taxon>
        <taxon>Arthropoda</taxon>
        <taxon>Hexapoda</taxon>
        <taxon>Insecta</taxon>
        <taxon>Pterygota</taxon>
        <taxon>Neoptera</taxon>
        <taxon>Endopterygota</taxon>
        <taxon>Coleoptera</taxon>
        <taxon>Polyphaga</taxon>
        <taxon>Cucujiformia</taxon>
        <taxon>Tenebrionidae</taxon>
        <taxon>Tenebrio</taxon>
    </lineage>
</organism>
<evidence type="ECO:0000256" key="1">
    <source>
        <dbReference type="ARBA" id="ARBA00004323"/>
    </source>
</evidence>
<accession>A0A8J6HMN3</accession>
<keyword evidence="10" id="KW-0325">Glycoprotein</keyword>
<evidence type="ECO:0000313" key="13">
    <source>
        <dbReference type="EMBL" id="KAH0816363.1"/>
    </source>
</evidence>
<dbReference type="PANTHER" id="PTHR11214">
    <property type="entry name" value="BETA-1,3-N-ACETYLGLUCOSAMINYLTRANSFERASE"/>
    <property type="match status" value="1"/>
</dbReference>
<sequence length="354" mass="41332">MNFKKRSVILCVIPCIVWLYFMANSSDSDPSRTTHVNSWIGNASKNVSLYVSETLKPHILPKGFCARESLLLVIVNIRPENFEVRDILRATWAQKRKFTVENPRIGQLYPICRFLFVLDDNITFYFLVGEVENNEIQRKLLEESEKYNDLIQERFVDSYQNLTLKSITMLKLFHLHCAKSHKYLMKIDDDVFLNVNNLLEMLENRDCDTNLLVGKLMRDTPPFRDPTSKWFVPYESYPEEKYPDYLCGPAYVMSGDVAVKLYRCALETPIFFIEDVYITGFCAKKVNVAPQKSSLFSCYQDRNYVCLHRHVYALHHYKPREIQKAHRILKEDSCPPPGSILETITALQITSRQL</sequence>
<comment type="caution">
    <text evidence="13">The sequence shown here is derived from an EMBL/GenBank/DDBJ whole genome shotgun (WGS) entry which is preliminary data.</text>
</comment>
<evidence type="ECO:0000256" key="11">
    <source>
        <dbReference type="RuleBase" id="RU363063"/>
    </source>
</evidence>
<comment type="similarity">
    <text evidence="2 11">Belongs to the glycosyltransferase 31 family.</text>
</comment>
<feature type="signal peptide" evidence="12">
    <location>
        <begin position="1"/>
        <end position="28"/>
    </location>
</feature>
<evidence type="ECO:0000256" key="12">
    <source>
        <dbReference type="SAM" id="SignalP"/>
    </source>
</evidence>
<dbReference type="Pfam" id="PF01762">
    <property type="entry name" value="Galactosyl_T"/>
    <property type="match status" value="1"/>
</dbReference>
<evidence type="ECO:0000256" key="6">
    <source>
        <dbReference type="ARBA" id="ARBA00022968"/>
    </source>
</evidence>
<keyword evidence="4" id="KW-0808">Transferase</keyword>
<dbReference type="EC" id="2.4.1.-" evidence="11"/>
<evidence type="ECO:0000256" key="9">
    <source>
        <dbReference type="ARBA" id="ARBA00023136"/>
    </source>
</evidence>
<keyword evidence="9" id="KW-0472">Membrane</keyword>
<keyword evidence="8 11" id="KW-0333">Golgi apparatus</keyword>
<dbReference type="InterPro" id="IPR002659">
    <property type="entry name" value="Glyco_trans_31"/>
</dbReference>
<evidence type="ECO:0000256" key="3">
    <source>
        <dbReference type="ARBA" id="ARBA00022676"/>
    </source>
</evidence>
<protein>
    <recommendedName>
        <fullName evidence="11">Hexosyltransferase</fullName>
        <ecNumber evidence="11">2.4.1.-</ecNumber>
    </recommendedName>
</protein>
<dbReference type="EMBL" id="JABDTM020021661">
    <property type="protein sequence ID" value="KAH0816363.1"/>
    <property type="molecule type" value="Genomic_DNA"/>
</dbReference>
<keyword evidence="14" id="KW-1185">Reference proteome</keyword>
<name>A0A8J6HMN3_TENMO</name>
<dbReference type="Proteomes" id="UP000719412">
    <property type="component" value="Unassembled WGS sequence"/>
</dbReference>
<keyword evidence="12" id="KW-0732">Signal</keyword>
<evidence type="ECO:0000256" key="5">
    <source>
        <dbReference type="ARBA" id="ARBA00022692"/>
    </source>
</evidence>
<dbReference type="Gene3D" id="3.90.550.50">
    <property type="match status" value="1"/>
</dbReference>
<evidence type="ECO:0000256" key="8">
    <source>
        <dbReference type="ARBA" id="ARBA00023034"/>
    </source>
</evidence>
<dbReference type="PANTHER" id="PTHR11214:SF314">
    <property type="entry name" value="HEXOSYLTRANSFERASE"/>
    <property type="match status" value="1"/>
</dbReference>
<dbReference type="GO" id="GO:0006493">
    <property type="term" value="P:protein O-linked glycosylation"/>
    <property type="evidence" value="ECO:0007669"/>
    <property type="project" value="TreeGrafter"/>
</dbReference>
<dbReference type="AlphaFoldDB" id="A0A8J6HMN3"/>
<evidence type="ECO:0000256" key="2">
    <source>
        <dbReference type="ARBA" id="ARBA00008661"/>
    </source>
</evidence>
<evidence type="ECO:0000313" key="14">
    <source>
        <dbReference type="Proteomes" id="UP000719412"/>
    </source>
</evidence>
<dbReference type="GO" id="GO:0016758">
    <property type="term" value="F:hexosyltransferase activity"/>
    <property type="evidence" value="ECO:0007669"/>
    <property type="project" value="InterPro"/>
</dbReference>
<keyword evidence="7" id="KW-1133">Transmembrane helix</keyword>
<dbReference type="GO" id="GO:0000139">
    <property type="term" value="C:Golgi membrane"/>
    <property type="evidence" value="ECO:0007669"/>
    <property type="project" value="UniProtKB-SubCell"/>
</dbReference>
<evidence type="ECO:0000256" key="10">
    <source>
        <dbReference type="ARBA" id="ARBA00023180"/>
    </source>
</evidence>
<gene>
    <name evidence="13" type="ORF">GEV33_006428</name>
</gene>
<comment type="subcellular location">
    <subcellularLocation>
        <location evidence="1 11">Golgi apparatus membrane</location>
        <topology evidence="1 11">Single-pass type II membrane protein</topology>
    </subcellularLocation>
</comment>
<reference evidence="13" key="1">
    <citation type="journal article" date="2020" name="J Insects Food Feed">
        <title>The yellow mealworm (Tenebrio molitor) genome: a resource for the emerging insects as food and feed industry.</title>
        <authorList>
            <person name="Eriksson T."/>
            <person name="Andere A."/>
            <person name="Kelstrup H."/>
            <person name="Emery V."/>
            <person name="Picard C."/>
        </authorList>
    </citation>
    <scope>NUCLEOTIDE SEQUENCE</scope>
    <source>
        <strain evidence="13">Stoneville</strain>
        <tissue evidence="13">Whole head</tissue>
    </source>
</reference>
<feature type="chain" id="PRO_5035146516" description="Hexosyltransferase" evidence="12">
    <location>
        <begin position="29"/>
        <end position="354"/>
    </location>
</feature>
<keyword evidence="6" id="KW-0735">Signal-anchor</keyword>
<proteinExistence type="inferred from homology"/>
<keyword evidence="3 11" id="KW-0328">Glycosyltransferase</keyword>
<dbReference type="FunFam" id="3.90.550.50:FF:000001">
    <property type="entry name" value="Hexosyltransferase"/>
    <property type="match status" value="1"/>
</dbReference>
<keyword evidence="5" id="KW-0812">Transmembrane</keyword>
<reference evidence="13" key="2">
    <citation type="submission" date="2021-08" db="EMBL/GenBank/DDBJ databases">
        <authorList>
            <person name="Eriksson T."/>
        </authorList>
    </citation>
    <scope>NUCLEOTIDE SEQUENCE</scope>
    <source>
        <strain evidence="13">Stoneville</strain>
        <tissue evidence="13">Whole head</tissue>
    </source>
</reference>
<evidence type="ECO:0000256" key="4">
    <source>
        <dbReference type="ARBA" id="ARBA00022679"/>
    </source>
</evidence>